<name>A0A0K2VCC3_LEPSM</name>
<sequence>MVFLLDATRPNIITETRCLSVETYQCFSATSPNVTIRSFCQLKTGSTVKVFSSETITMSLQVPLRWLTIFFVRFTQLV</sequence>
<dbReference type="AlphaFoldDB" id="A0A0K2VCC3"/>
<reference evidence="1" key="1">
    <citation type="submission" date="2014-05" db="EMBL/GenBank/DDBJ databases">
        <authorList>
            <person name="Chronopoulou M."/>
        </authorList>
    </citation>
    <scope>NUCLEOTIDE SEQUENCE</scope>
    <source>
        <tissue evidence="1">Whole organism</tissue>
    </source>
</reference>
<proteinExistence type="predicted"/>
<protein>
    <submittedName>
        <fullName evidence="1">Uncharacterized protein</fullName>
    </submittedName>
</protein>
<evidence type="ECO:0000313" key="1">
    <source>
        <dbReference type="EMBL" id="CDW48144.1"/>
    </source>
</evidence>
<organism evidence="1">
    <name type="scientific">Lepeophtheirus salmonis</name>
    <name type="common">Salmon louse</name>
    <name type="synonym">Caligus salmonis</name>
    <dbReference type="NCBI Taxonomy" id="72036"/>
    <lineage>
        <taxon>Eukaryota</taxon>
        <taxon>Metazoa</taxon>
        <taxon>Ecdysozoa</taxon>
        <taxon>Arthropoda</taxon>
        <taxon>Crustacea</taxon>
        <taxon>Multicrustacea</taxon>
        <taxon>Hexanauplia</taxon>
        <taxon>Copepoda</taxon>
        <taxon>Siphonostomatoida</taxon>
        <taxon>Caligidae</taxon>
        <taxon>Lepeophtheirus</taxon>
    </lineage>
</organism>
<feature type="non-terminal residue" evidence="1">
    <location>
        <position position="78"/>
    </location>
</feature>
<accession>A0A0K2VCC3</accession>
<dbReference type="EMBL" id="HACA01030783">
    <property type="protein sequence ID" value="CDW48144.1"/>
    <property type="molecule type" value="Transcribed_RNA"/>
</dbReference>